<dbReference type="EMBL" id="JBHUMX010000042">
    <property type="protein sequence ID" value="MFD2630428.1"/>
    <property type="molecule type" value="Genomic_DNA"/>
</dbReference>
<dbReference type="Proteomes" id="UP001597451">
    <property type="component" value="Unassembled WGS sequence"/>
</dbReference>
<comment type="caution">
    <text evidence="1">The sequence shown here is derived from an EMBL/GenBank/DDBJ whole genome shotgun (WGS) entry which is preliminary data.</text>
</comment>
<reference evidence="2" key="1">
    <citation type="journal article" date="2019" name="Int. J. Syst. Evol. Microbiol.">
        <title>The Global Catalogue of Microorganisms (GCM) 10K type strain sequencing project: providing services to taxonomists for standard genome sequencing and annotation.</title>
        <authorList>
            <consortium name="The Broad Institute Genomics Platform"/>
            <consortium name="The Broad Institute Genome Sequencing Center for Infectious Disease"/>
            <person name="Wu L."/>
            <person name="Ma J."/>
        </authorList>
    </citation>
    <scope>NUCLEOTIDE SEQUENCE [LARGE SCALE GENOMIC DNA]</scope>
    <source>
        <strain evidence="2">TISTR 1858</strain>
    </source>
</reference>
<protein>
    <submittedName>
        <fullName evidence="1">Short-chain dehydrogenase</fullName>
    </submittedName>
</protein>
<evidence type="ECO:0000313" key="2">
    <source>
        <dbReference type="Proteomes" id="UP001597451"/>
    </source>
</evidence>
<evidence type="ECO:0000313" key="1">
    <source>
        <dbReference type="EMBL" id="MFD2630428.1"/>
    </source>
</evidence>
<organism evidence="1 2">
    <name type="scientific">Oceanobacillus kapialis</name>
    <dbReference type="NCBI Taxonomy" id="481353"/>
    <lineage>
        <taxon>Bacteria</taxon>
        <taxon>Bacillati</taxon>
        <taxon>Bacillota</taxon>
        <taxon>Bacilli</taxon>
        <taxon>Bacillales</taxon>
        <taxon>Bacillaceae</taxon>
        <taxon>Oceanobacillus</taxon>
    </lineage>
</organism>
<accession>A0ABW5Q4J6</accession>
<dbReference type="RefSeq" id="WP_379563676.1">
    <property type="nucleotide sequence ID" value="NZ_CP085256.1"/>
</dbReference>
<name>A0ABW5Q4J6_9BACI</name>
<dbReference type="SUPFAM" id="SSF51735">
    <property type="entry name" value="NAD(P)-binding Rossmann-fold domains"/>
    <property type="match status" value="1"/>
</dbReference>
<proteinExistence type="predicted"/>
<sequence>MQLGNVLVFGGTGMLAEATGWVANHATHTIAFGRDPHKLARLAKNYRIETKNLDYTDMDALRENVINAYKEHKAIHMVVAWIHRTSPQAVFVIKDTLNQLQPHQQWTLLLIKGSSSRLSDIKETQEESLPNCTIKEVRLGFKIEAQGSRWLTHGEISDGVIQAIRGNDKETIVGTLEPWHKRP</sequence>
<gene>
    <name evidence="1" type="ORF">ACFSUN_16710</name>
</gene>
<dbReference type="InterPro" id="IPR036291">
    <property type="entry name" value="NAD(P)-bd_dom_sf"/>
</dbReference>
<keyword evidence="2" id="KW-1185">Reference proteome</keyword>